<evidence type="ECO:0000313" key="2">
    <source>
        <dbReference type="Proteomes" id="UP001194468"/>
    </source>
</evidence>
<dbReference type="AlphaFoldDB" id="A0AAD4GC32"/>
<dbReference type="EMBL" id="WHUW01000022">
    <property type="protein sequence ID" value="KAF8436287.1"/>
    <property type="molecule type" value="Genomic_DNA"/>
</dbReference>
<gene>
    <name evidence="1" type="ORF">L210DRAFT_933471</name>
</gene>
<sequence>MSSATVGVSPEGIPMRTKTTRYLTDCKKLPFTDFDRVSNPKRWQTRHPVCSPCFWNRAALNCTGLFNEDGPRLGLVRMLQDLYYSTPGFARFDCPRSVRAISREQKPYDSEESHLEPFLRMMRFKNYRAWAETVTSGARFQQATRAERTERSTTFEVVRNVTGV</sequence>
<evidence type="ECO:0000313" key="1">
    <source>
        <dbReference type="EMBL" id="KAF8436287.1"/>
    </source>
</evidence>
<organism evidence="1 2">
    <name type="scientific">Boletus edulis BED1</name>
    <dbReference type="NCBI Taxonomy" id="1328754"/>
    <lineage>
        <taxon>Eukaryota</taxon>
        <taxon>Fungi</taxon>
        <taxon>Dikarya</taxon>
        <taxon>Basidiomycota</taxon>
        <taxon>Agaricomycotina</taxon>
        <taxon>Agaricomycetes</taxon>
        <taxon>Agaricomycetidae</taxon>
        <taxon>Boletales</taxon>
        <taxon>Boletineae</taxon>
        <taxon>Boletaceae</taxon>
        <taxon>Boletoideae</taxon>
        <taxon>Boletus</taxon>
    </lineage>
</organism>
<reference evidence="1" key="1">
    <citation type="submission" date="2019-10" db="EMBL/GenBank/DDBJ databases">
        <authorList>
            <consortium name="DOE Joint Genome Institute"/>
            <person name="Kuo A."/>
            <person name="Miyauchi S."/>
            <person name="Kiss E."/>
            <person name="Drula E."/>
            <person name="Kohler A."/>
            <person name="Sanchez-Garcia M."/>
            <person name="Andreopoulos B."/>
            <person name="Barry K.W."/>
            <person name="Bonito G."/>
            <person name="Buee M."/>
            <person name="Carver A."/>
            <person name="Chen C."/>
            <person name="Cichocki N."/>
            <person name="Clum A."/>
            <person name="Culley D."/>
            <person name="Crous P.W."/>
            <person name="Fauchery L."/>
            <person name="Girlanda M."/>
            <person name="Hayes R."/>
            <person name="Keri Z."/>
            <person name="LaButti K."/>
            <person name="Lipzen A."/>
            <person name="Lombard V."/>
            <person name="Magnuson J."/>
            <person name="Maillard F."/>
            <person name="Morin E."/>
            <person name="Murat C."/>
            <person name="Nolan M."/>
            <person name="Ohm R."/>
            <person name="Pangilinan J."/>
            <person name="Pereira M."/>
            <person name="Perotto S."/>
            <person name="Peter M."/>
            <person name="Riley R."/>
            <person name="Sitrit Y."/>
            <person name="Stielow B."/>
            <person name="Szollosi G."/>
            <person name="Zifcakova L."/>
            <person name="Stursova M."/>
            <person name="Spatafora J.W."/>
            <person name="Tedersoo L."/>
            <person name="Vaario L.-M."/>
            <person name="Yamada A."/>
            <person name="Yan M."/>
            <person name="Wang P."/>
            <person name="Xu J."/>
            <person name="Bruns T."/>
            <person name="Baldrian P."/>
            <person name="Vilgalys R."/>
            <person name="Henrissat B."/>
            <person name="Grigoriev I.V."/>
            <person name="Hibbett D."/>
            <person name="Nagy L.G."/>
            <person name="Martin F.M."/>
        </authorList>
    </citation>
    <scope>NUCLEOTIDE SEQUENCE</scope>
    <source>
        <strain evidence="1">BED1</strain>
    </source>
</reference>
<name>A0AAD4GC32_BOLED</name>
<proteinExistence type="predicted"/>
<accession>A0AAD4GC32</accession>
<keyword evidence="2" id="KW-1185">Reference proteome</keyword>
<reference evidence="1" key="2">
    <citation type="journal article" date="2020" name="Nat. Commun.">
        <title>Large-scale genome sequencing of mycorrhizal fungi provides insights into the early evolution of symbiotic traits.</title>
        <authorList>
            <person name="Miyauchi S."/>
            <person name="Kiss E."/>
            <person name="Kuo A."/>
            <person name="Drula E."/>
            <person name="Kohler A."/>
            <person name="Sanchez-Garcia M."/>
            <person name="Morin E."/>
            <person name="Andreopoulos B."/>
            <person name="Barry K.W."/>
            <person name="Bonito G."/>
            <person name="Buee M."/>
            <person name="Carver A."/>
            <person name="Chen C."/>
            <person name="Cichocki N."/>
            <person name="Clum A."/>
            <person name="Culley D."/>
            <person name="Crous P.W."/>
            <person name="Fauchery L."/>
            <person name="Girlanda M."/>
            <person name="Hayes R.D."/>
            <person name="Keri Z."/>
            <person name="LaButti K."/>
            <person name="Lipzen A."/>
            <person name="Lombard V."/>
            <person name="Magnuson J."/>
            <person name="Maillard F."/>
            <person name="Murat C."/>
            <person name="Nolan M."/>
            <person name="Ohm R.A."/>
            <person name="Pangilinan J."/>
            <person name="Pereira M.F."/>
            <person name="Perotto S."/>
            <person name="Peter M."/>
            <person name="Pfister S."/>
            <person name="Riley R."/>
            <person name="Sitrit Y."/>
            <person name="Stielow J.B."/>
            <person name="Szollosi G."/>
            <person name="Zifcakova L."/>
            <person name="Stursova M."/>
            <person name="Spatafora J.W."/>
            <person name="Tedersoo L."/>
            <person name="Vaario L.M."/>
            <person name="Yamada A."/>
            <person name="Yan M."/>
            <person name="Wang P."/>
            <person name="Xu J."/>
            <person name="Bruns T."/>
            <person name="Baldrian P."/>
            <person name="Vilgalys R."/>
            <person name="Dunand C."/>
            <person name="Henrissat B."/>
            <person name="Grigoriev I.V."/>
            <person name="Hibbett D."/>
            <person name="Nagy L.G."/>
            <person name="Martin F.M."/>
        </authorList>
    </citation>
    <scope>NUCLEOTIDE SEQUENCE</scope>
    <source>
        <strain evidence="1">BED1</strain>
    </source>
</reference>
<dbReference type="Proteomes" id="UP001194468">
    <property type="component" value="Unassembled WGS sequence"/>
</dbReference>
<comment type="caution">
    <text evidence="1">The sequence shown here is derived from an EMBL/GenBank/DDBJ whole genome shotgun (WGS) entry which is preliminary data.</text>
</comment>
<protein>
    <submittedName>
        <fullName evidence="1">Uncharacterized protein</fullName>
    </submittedName>
</protein>